<feature type="active site" evidence="9">
    <location>
        <position position="248"/>
    </location>
</feature>
<evidence type="ECO:0000256" key="1">
    <source>
        <dbReference type="ARBA" id="ARBA00002368"/>
    </source>
</evidence>
<feature type="domain" description="Amidohydrolase-related" evidence="11">
    <location>
        <begin position="12"/>
        <end position="311"/>
    </location>
</feature>
<feature type="binding site" evidence="9">
    <location>
        <position position="137"/>
    </location>
    <ligand>
        <name>substrate</name>
    </ligand>
</feature>
<dbReference type="Proteomes" id="UP001230685">
    <property type="component" value="Unassembled WGS sequence"/>
</dbReference>
<comment type="cofactor">
    <cofactor evidence="9 10">
        <name>Zn(2+)</name>
        <dbReference type="ChEBI" id="CHEBI:29105"/>
    </cofactor>
    <text evidence="9 10">Binds 2 Zn(2+) ions per subunit.</text>
</comment>
<feature type="binding site" evidence="9">
    <location>
        <position position="42"/>
    </location>
    <ligand>
        <name>substrate</name>
    </ligand>
</feature>
<comment type="caution">
    <text evidence="12">The sequence shown here is derived from an EMBL/GenBank/DDBJ whole genome shotgun (WGS) entry which is preliminary data.</text>
</comment>
<feature type="binding site" evidence="9">
    <location>
        <position position="137"/>
    </location>
    <ligand>
        <name>Zn(2+)</name>
        <dbReference type="ChEBI" id="CHEBI:29105"/>
        <label>2</label>
    </ligand>
</feature>
<evidence type="ECO:0000256" key="4">
    <source>
        <dbReference type="ARBA" id="ARBA00012860"/>
    </source>
</evidence>
<dbReference type="PANTHER" id="PTHR43137">
    <property type="entry name" value="DIHYDROOROTASE"/>
    <property type="match status" value="1"/>
</dbReference>
<dbReference type="HAMAP" id="MF_00219">
    <property type="entry name" value="PyrC_classII"/>
    <property type="match status" value="1"/>
</dbReference>
<evidence type="ECO:0000256" key="10">
    <source>
        <dbReference type="RuleBase" id="RU003440"/>
    </source>
</evidence>
<proteinExistence type="inferred from homology"/>
<feature type="binding site" evidence="9">
    <location>
        <position position="16"/>
    </location>
    <ligand>
        <name>Zn(2+)</name>
        <dbReference type="ChEBI" id="CHEBI:29105"/>
        <label>1</label>
    </ligand>
</feature>
<keyword evidence="7 9" id="KW-0862">Zinc</keyword>
<organism evidence="12 13">
    <name type="scientific">Sphingomonas aurea</name>
    <dbReference type="NCBI Taxonomy" id="3063994"/>
    <lineage>
        <taxon>Bacteria</taxon>
        <taxon>Pseudomonadati</taxon>
        <taxon>Pseudomonadota</taxon>
        <taxon>Alphaproteobacteria</taxon>
        <taxon>Sphingomonadales</taxon>
        <taxon>Sphingomonadaceae</taxon>
        <taxon>Sphingomonas</taxon>
    </lineage>
</organism>
<dbReference type="Pfam" id="PF01979">
    <property type="entry name" value="Amidohydro_1"/>
    <property type="match status" value="1"/>
</dbReference>
<feature type="binding site" evidence="9">
    <location>
        <position position="175"/>
    </location>
    <ligand>
        <name>Zn(2+)</name>
        <dbReference type="ChEBI" id="CHEBI:29105"/>
        <label>2</label>
    </ligand>
</feature>
<evidence type="ECO:0000313" key="12">
    <source>
        <dbReference type="EMBL" id="MDP1027775.1"/>
    </source>
</evidence>
<dbReference type="EC" id="3.5.2.3" evidence="4 9"/>
<evidence type="ECO:0000256" key="3">
    <source>
        <dbReference type="ARBA" id="ARBA00005631"/>
    </source>
</evidence>
<keyword evidence="8 9" id="KW-0665">Pyrimidine biosynthesis</keyword>
<feature type="binding site" evidence="9">
    <location>
        <position position="248"/>
    </location>
    <ligand>
        <name>Zn(2+)</name>
        <dbReference type="ChEBI" id="CHEBI:29105"/>
        <label>1</label>
    </ligand>
</feature>
<evidence type="ECO:0000256" key="2">
    <source>
        <dbReference type="ARBA" id="ARBA00004880"/>
    </source>
</evidence>
<dbReference type="InterPro" id="IPR002195">
    <property type="entry name" value="Dihydroorotase_CS"/>
</dbReference>
<dbReference type="PIRSF" id="PIRSF001237">
    <property type="entry name" value="DHOdimr"/>
    <property type="match status" value="1"/>
</dbReference>
<comment type="function">
    <text evidence="1 9">Catalyzes the reversible cyclization of carbamoyl aspartate to dihydroorotate.</text>
</comment>
<evidence type="ECO:0000256" key="6">
    <source>
        <dbReference type="ARBA" id="ARBA00022801"/>
    </source>
</evidence>
<comment type="pathway">
    <text evidence="2 9 10">Pyrimidine metabolism; UMP biosynthesis via de novo pathway; (S)-dihydroorotate from bicarbonate: step 3/3.</text>
</comment>
<comment type="catalytic activity">
    <reaction evidence="9 10">
        <text>(S)-dihydroorotate + H2O = N-carbamoyl-L-aspartate + H(+)</text>
        <dbReference type="Rhea" id="RHEA:24296"/>
        <dbReference type="ChEBI" id="CHEBI:15377"/>
        <dbReference type="ChEBI" id="CHEBI:15378"/>
        <dbReference type="ChEBI" id="CHEBI:30864"/>
        <dbReference type="ChEBI" id="CHEBI:32814"/>
        <dbReference type="EC" id="3.5.2.3"/>
    </reaction>
</comment>
<feature type="binding site" description="via carbamate group" evidence="9">
    <location>
        <position position="100"/>
    </location>
    <ligand>
        <name>Zn(2+)</name>
        <dbReference type="ChEBI" id="CHEBI:29105"/>
        <label>1</label>
    </ligand>
</feature>
<dbReference type="InterPro" id="IPR032466">
    <property type="entry name" value="Metal_Hydrolase"/>
</dbReference>
<dbReference type="CDD" id="cd01294">
    <property type="entry name" value="DHOase"/>
    <property type="match status" value="1"/>
</dbReference>
<feature type="modified residue" description="N6-carboxylysine" evidence="9">
    <location>
        <position position="100"/>
    </location>
</feature>
<dbReference type="InterPro" id="IPR004721">
    <property type="entry name" value="DHOdimr"/>
</dbReference>
<comment type="subunit">
    <text evidence="9">Homodimer.</text>
</comment>
<evidence type="ECO:0000256" key="7">
    <source>
        <dbReference type="ARBA" id="ARBA00022833"/>
    </source>
</evidence>
<evidence type="ECO:0000313" key="13">
    <source>
        <dbReference type="Proteomes" id="UP001230685"/>
    </source>
</evidence>
<keyword evidence="5 9" id="KW-0479">Metal-binding</keyword>
<dbReference type="Gene3D" id="3.20.20.140">
    <property type="entry name" value="Metal-dependent hydrolases"/>
    <property type="match status" value="1"/>
</dbReference>
<evidence type="ECO:0000256" key="5">
    <source>
        <dbReference type="ARBA" id="ARBA00022723"/>
    </source>
</evidence>
<dbReference type="PANTHER" id="PTHR43137:SF1">
    <property type="entry name" value="DIHYDROOROTASE"/>
    <property type="match status" value="1"/>
</dbReference>
<dbReference type="PROSITE" id="PS00482">
    <property type="entry name" value="DIHYDROOROTASE_1"/>
    <property type="match status" value="1"/>
</dbReference>
<gene>
    <name evidence="9 12" type="primary">pyrC</name>
    <name evidence="12" type="ORF">Q5H91_11165</name>
</gene>
<evidence type="ECO:0000259" key="11">
    <source>
        <dbReference type="Pfam" id="PF01979"/>
    </source>
</evidence>
<comment type="similarity">
    <text evidence="3 9 10">Belongs to the metallo-dependent hydrolases superfamily. DHOase family. Class II DHOase subfamily.</text>
</comment>
<protein>
    <recommendedName>
        <fullName evidence="4 9">Dihydroorotase</fullName>
        <shortName evidence="9">DHOase</shortName>
        <ecNumber evidence="4 9">3.5.2.3</ecNumber>
    </recommendedName>
</protein>
<keyword evidence="6 9" id="KW-0378">Hydrolase</keyword>
<dbReference type="PROSITE" id="PS00483">
    <property type="entry name" value="DIHYDROOROTASE_2"/>
    <property type="match status" value="1"/>
</dbReference>
<feature type="binding site" evidence="9">
    <location>
        <position position="252"/>
    </location>
    <ligand>
        <name>substrate</name>
    </ligand>
</feature>
<feature type="binding site" evidence="9">
    <location>
        <position position="14"/>
    </location>
    <ligand>
        <name>Zn(2+)</name>
        <dbReference type="ChEBI" id="CHEBI:29105"/>
        <label>1</label>
    </ligand>
</feature>
<reference evidence="12 13" key="1">
    <citation type="submission" date="2023-07" db="EMBL/GenBank/DDBJ databases">
        <authorList>
            <person name="Kim M.K."/>
        </authorList>
    </citation>
    <scope>NUCLEOTIDE SEQUENCE [LARGE SCALE GENOMIC DNA]</scope>
    <source>
        <strain evidence="12 13">KR1UV-12</strain>
    </source>
</reference>
<sequence length="346" mass="37632">MTERLTIRRPDDWHVHLRDGAMLEAVAQYTARQFARAIVMPNLTPPVTTVAAAIAYRERIMAALGDGADFTPLMTCYLTDGIDPDEIARGYEEGVFAACKLYPAHATTNSAHGVTDIAALRPVLERMQRIGMPLLIHGEVTDRTIDIFDREAVFVERVLTPLTRDYPALKIVLEHITTEEAAAFVAEAAHPIAATITPQHLLLNRNALFDGGLRPHAYCLPVVKRERHRLAVRAAAVSGSARFFLGTDSAPHRIGAKESSCGCAGIFNAPFALEAYLQVFEEEGALDRFEGFAAEHGARFYGLPLNAGTVTLERVATTVPAVTGAGETEVVPFLAGETVAWRMVEG</sequence>
<dbReference type="GO" id="GO:0004151">
    <property type="term" value="F:dihydroorotase activity"/>
    <property type="evidence" value="ECO:0007669"/>
    <property type="project" value="UniProtKB-EC"/>
</dbReference>
<name>A0ABT9ELD1_9SPHN</name>
<dbReference type="InterPro" id="IPR006680">
    <property type="entry name" value="Amidohydro-rel"/>
</dbReference>
<feature type="binding site" evidence="9">
    <location>
        <position position="264"/>
    </location>
    <ligand>
        <name>substrate</name>
    </ligand>
</feature>
<dbReference type="EMBL" id="JAUUDS010000005">
    <property type="protein sequence ID" value="MDP1027775.1"/>
    <property type="molecule type" value="Genomic_DNA"/>
</dbReference>
<dbReference type="RefSeq" id="WP_305173484.1">
    <property type="nucleotide sequence ID" value="NZ_JAUUDS010000005.1"/>
</dbReference>
<dbReference type="NCBIfam" id="TIGR00856">
    <property type="entry name" value="pyrC_dimer"/>
    <property type="match status" value="1"/>
</dbReference>
<feature type="binding site" evidence="9">
    <location>
        <begin position="16"/>
        <end position="18"/>
    </location>
    <ligand>
        <name>substrate</name>
    </ligand>
</feature>
<dbReference type="SUPFAM" id="SSF51556">
    <property type="entry name" value="Metallo-dependent hydrolases"/>
    <property type="match status" value="1"/>
</dbReference>
<feature type="binding site" evidence="9">
    <location>
        <position position="220"/>
    </location>
    <ligand>
        <name>substrate</name>
    </ligand>
</feature>
<keyword evidence="13" id="KW-1185">Reference proteome</keyword>
<feature type="binding site" description="via carbamate group" evidence="9">
    <location>
        <position position="100"/>
    </location>
    <ligand>
        <name>Zn(2+)</name>
        <dbReference type="ChEBI" id="CHEBI:29105"/>
        <label>2</label>
    </ligand>
</feature>
<accession>A0ABT9ELD1</accession>
<evidence type="ECO:0000256" key="9">
    <source>
        <dbReference type="HAMAP-Rule" id="MF_00219"/>
    </source>
</evidence>
<evidence type="ECO:0000256" key="8">
    <source>
        <dbReference type="ARBA" id="ARBA00022975"/>
    </source>
</evidence>